<keyword evidence="2 4" id="KW-0472">Membrane</keyword>
<keyword evidence="3" id="KW-0998">Cell outer membrane</keyword>
<dbReference type="PANTHER" id="PTHR30329">
    <property type="entry name" value="STATOR ELEMENT OF FLAGELLAR MOTOR COMPLEX"/>
    <property type="match status" value="1"/>
</dbReference>
<dbReference type="Proteomes" id="UP000249169">
    <property type="component" value="Unassembled WGS sequence"/>
</dbReference>
<dbReference type="Gene3D" id="3.30.1330.60">
    <property type="entry name" value="OmpA-like domain"/>
    <property type="match status" value="1"/>
</dbReference>
<evidence type="ECO:0000259" key="6">
    <source>
        <dbReference type="PROSITE" id="PS51123"/>
    </source>
</evidence>
<comment type="subcellular location">
    <subcellularLocation>
        <location evidence="1">Cell outer membrane</location>
    </subcellularLocation>
</comment>
<dbReference type="Pfam" id="PF00691">
    <property type="entry name" value="OmpA"/>
    <property type="match status" value="1"/>
</dbReference>
<name>A0A328C5F9_9DELT</name>
<feature type="signal peptide" evidence="5">
    <location>
        <begin position="1"/>
        <end position="28"/>
    </location>
</feature>
<feature type="chain" id="PRO_5016419023" description="OmpA-like domain-containing protein" evidence="5">
    <location>
        <begin position="29"/>
        <end position="268"/>
    </location>
</feature>
<proteinExistence type="predicted"/>
<sequence>MKESVAMSLRRVFALFSVAALMALTSVACRPDFPNCETDAHCADSEAGQAESRLYCVNGLCQQCRTSEDCGDASMECRAGVCEEIPGYCVGTGDCPGNQVCRENRCGPECMSNDECGEGTICEGGSCVAEPECSEDGDCGEGQRCRRGVCEEAPEQACQIDTVYFTYDSSTLDDDARNVLQNNAACIQERGVSVQIAGHADERGTTEYNIALSERRARSVRSYLTSLGVSGSSVTTVAYGDSRLVRVCQEGGPESCHRANRRAEFDVR</sequence>
<feature type="domain" description="OmpA-like" evidence="6">
    <location>
        <begin position="152"/>
        <end position="268"/>
    </location>
</feature>
<dbReference type="AlphaFoldDB" id="A0A328C5F9"/>
<evidence type="ECO:0000313" key="8">
    <source>
        <dbReference type="Proteomes" id="UP000249169"/>
    </source>
</evidence>
<protein>
    <recommendedName>
        <fullName evidence="6">OmpA-like domain-containing protein</fullName>
    </recommendedName>
</protein>
<dbReference type="SUPFAM" id="SSF103088">
    <property type="entry name" value="OmpA-like"/>
    <property type="match status" value="1"/>
</dbReference>
<organism evidence="7 8">
    <name type="scientific">Lujinxingia litoralis</name>
    <dbReference type="NCBI Taxonomy" id="2211119"/>
    <lineage>
        <taxon>Bacteria</taxon>
        <taxon>Deltaproteobacteria</taxon>
        <taxon>Bradymonadales</taxon>
        <taxon>Lujinxingiaceae</taxon>
        <taxon>Lujinxingia</taxon>
    </lineage>
</organism>
<accession>A0A328C5F9</accession>
<evidence type="ECO:0000256" key="5">
    <source>
        <dbReference type="SAM" id="SignalP"/>
    </source>
</evidence>
<reference evidence="7 8" key="1">
    <citation type="submission" date="2018-05" db="EMBL/GenBank/DDBJ databases">
        <title>Lujinxingia marina gen. nov. sp. nov., a new facultative anaerobic member of the class Deltaproteobacteria, and proposal of Lujinxingaceae fam. nov.</title>
        <authorList>
            <person name="Li C.-M."/>
        </authorList>
    </citation>
    <scope>NUCLEOTIDE SEQUENCE [LARGE SCALE GENOMIC DNA]</scope>
    <source>
        <strain evidence="7 8">B210</strain>
    </source>
</reference>
<dbReference type="InterPro" id="IPR006664">
    <property type="entry name" value="OMP_bac"/>
</dbReference>
<dbReference type="InterPro" id="IPR050330">
    <property type="entry name" value="Bact_OuterMem_StrucFunc"/>
</dbReference>
<dbReference type="PRINTS" id="PR01021">
    <property type="entry name" value="OMPADOMAIN"/>
</dbReference>
<dbReference type="EMBL" id="QHKO01000005">
    <property type="protein sequence ID" value="RAL21541.1"/>
    <property type="molecule type" value="Genomic_DNA"/>
</dbReference>
<dbReference type="InterPro" id="IPR006665">
    <property type="entry name" value="OmpA-like"/>
</dbReference>
<evidence type="ECO:0000256" key="1">
    <source>
        <dbReference type="ARBA" id="ARBA00004442"/>
    </source>
</evidence>
<dbReference type="GO" id="GO:0009279">
    <property type="term" value="C:cell outer membrane"/>
    <property type="evidence" value="ECO:0007669"/>
    <property type="project" value="UniProtKB-SubCell"/>
</dbReference>
<evidence type="ECO:0000256" key="3">
    <source>
        <dbReference type="ARBA" id="ARBA00023237"/>
    </source>
</evidence>
<dbReference type="CDD" id="cd07185">
    <property type="entry name" value="OmpA_C-like"/>
    <property type="match status" value="1"/>
</dbReference>
<keyword evidence="5" id="KW-0732">Signal</keyword>
<evidence type="ECO:0000313" key="7">
    <source>
        <dbReference type="EMBL" id="RAL21541.1"/>
    </source>
</evidence>
<dbReference type="PANTHER" id="PTHR30329:SF21">
    <property type="entry name" value="LIPOPROTEIN YIAD-RELATED"/>
    <property type="match status" value="1"/>
</dbReference>
<gene>
    <name evidence="7" type="ORF">DL240_11835</name>
</gene>
<evidence type="ECO:0000256" key="2">
    <source>
        <dbReference type="ARBA" id="ARBA00023136"/>
    </source>
</evidence>
<dbReference type="PROSITE" id="PS51123">
    <property type="entry name" value="OMPA_2"/>
    <property type="match status" value="1"/>
</dbReference>
<keyword evidence="8" id="KW-1185">Reference proteome</keyword>
<comment type="caution">
    <text evidence="7">The sequence shown here is derived from an EMBL/GenBank/DDBJ whole genome shotgun (WGS) entry which is preliminary data.</text>
</comment>
<dbReference type="PROSITE" id="PS51257">
    <property type="entry name" value="PROKAR_LIPOPROTEIN"/>
    <property type="match status" value="1"/>
</dbReference>
<evidence type="ECO:0000256" key="4">
    <source>
        <dbReference type="PROSITE-ProRule" id="PRU00473"/>
    </source>
</evidence>
<dbReference type="InterPro" id="IPR036737">
    <property type="entry name" value="OmpA-like_sf"/>
</dbReference>